<feature type="transmembrane region" description="Helical" evidence="1">
    <location>
        <begin position="459"/>
        <end position="480"/>
    </location>
</feature>
<dbReference type="GO" id="GO:0032025">
    <property type="term" value="P:response to cobalt ion"/>
    <property type="evidence" value="ECO:0007669"/>
    <property type="project" value="TreeGrafter"/>
</dbReference>
<dbReference type="GO" id="GO:0005886">
    <property type="term" value="C:plasma membrane"/>
    <property type="evidence" value="ECO:0007669"/>
    <property type="project" value="UniProtKB-SubCell"/>
</dbReference>
<accession>A0A919V5A9</accession>
<sequence>MIVMVAAALLAAHPLGNFTVNHYNGLRVTPDRVENLAIVDSAELPALQAKEAVERAGAGPWAARRCEDVAGAQRLTIGGVAARWRVVESGFTYMPGEGGLPVSRLTCRLTAPADLPAASVEFEDGYLPDRPGWRETTAVSEGVRLTGSSVPAHSISQELRSYPDDLLATPPDQRSAAFTVTEGEGTADAEPSATFGLPVIGPVSDLLAAVDRTFTGLVGAESLTVPLGSLAVLLAALLGAGHALIPGHGKTIMAAYLAGRRGRPRDALIVGATVTLTHTLGVLAAGLALSLAATLTGETLLTWLGTAGGLLIAAIGCHLLRTAWRDRAEGTAHAREFFGHGHGHGHGHGYGDDHGHGHGHGHGHSPGELVVAPAPVRVARGRAGLVGMGVAGGLVPSPSALIVLLGAVALGRTWFGVALVAAYGLGMAATLTATGLLLVGLADRLDRLTRAGHGLAARVSALTPLTSAAVVVVLGAGLAVRNLTGVL</sequence>
<dbReference type="AlphaFoldDB" id="A0A919V5A9"/>
<evidence type="ECO:0008006" key="4">
    <source>
        <dbReference type="Google" id="ProtNLM"/>
    </source>
</evidence>
<dbReference type="PANTHER" id="PTHR40659:SF1">
    <property type="entry name" value="NICKEL_COBALT EFFLUX SYSTEM RCNA"/>
    <property type="match status" value="1"/>
</dbReference>
<dbReference type="GO" id="GO:0010045">
    <property type="term" value="P:response to nickel cation"/>
    <property type="evidence" value="ECO:0007669"/>
    <property type="project" value="TreeGrafter"/>
</dbReference>
<comment type="caution">
    <text evidence="2">The sequence shown here is derived from an EMBL/GenBank/DDBJ whole genome shotgun (WGS) entry which is preliminary data.</text>
</comment>
<feature type="transmembrane region" description="Helical" evidence="1">
    <location>
        <begin position="385"/>
        <end position="408"/>
    </location>
</feature>
<feature type="transmembrane region" description="Helical" evidence="1">
    <location>
        <begin position="300"/>
        <end position="320"/>
    </location>
</feature>
<feature type="transmembrane region" description="Helical" evidence="1">
    <location>
        <begin position="267"/>
        <end position="294"/>
    </location>
</feature>
<dbReference type="GO" id="GO:0006824">
    <property type="term" value="P:cobalt ion transport"/>
    <property type="evidence" value="ECO:0007669"/>
    <property type="project" value="UniProtKB-KW"/>
</dbReference>
<protein>
    <recommendedName>
        <fullName evidence="4">High-affinity nickel-transporter</fullName>
    </recommendedName>
</protein>
<dbReference type="GO" id="GO:0046583">
    <property type="term" value="F:monoatomic cation efflux transmembrane transporter activity"/>
    <property type="evidence" value="ECO:0007669"/>
    <property type="project" value="TreeGrafter"/>
</dbReference>
<gene>
    <name evidence="2" type="ORF">Ssi02_15990</name>
</gene>
<name>A0A919V5A9_9ACTN</name>
<feature type="transmembrane region" description="Helical" evidence="1">
    <location>
        <begin position="414"/>
        <end position="439"/>
    </location>
</feature>
<dbReference type="EMBL" id="BOOW01000009">
    <property type="protein sequence ID" value="GII91368.1"/>
    <property type="molecule type" value="Genomic_DNA"/>
</dbReference>
<keyword evidence="1" id="KW-0472">Membrane</keyword>
<dbReference type="InterPro" id="IPR051224">
    <property type="entry name" value="NiCoT_RcnA"/>
</dbReference>
<organism evidence="2 3">
    <name type="scientific">Sinosporangium siamense</name>
    <dbReference type="NCBI Taxonomy" id="1367973"/>
    <lineage>
        <taxon>Bacteria</taxon>
        <taxon>Bacillati</taxon>
        <taxon>Actinomycetota</taxon>
        <taxon>Actinomycetes</taxon>
        <taxon>Streptosporangiales</taxon>
        <taxon>Streptosporangiaceae</taxon>
        <taxon>Sinosporangium</taxon>
    </lineage>
</organism>
<dbReference type="Proteomes" id="UP000606172">
    <property type="component" value="Unassembled WGS sequence"/>
</dbReference>
<reference evidence="2" key="1">
    <citation type="submission" date="2021-01" db="EMBL/GenBank/DDBJ databases">
        <title>Whole genome shotgun sequence of Sinosporangium siamense NBRC 109515.</title>
        <authorList>
            <person name="Komaki H."/>
            <person name="Tamura T."/>
        </authorList>
    </citation>
    <scope>NUCLEOTIDE SEQUENCE</scope>
    <source>
        <strain evidence="2">NBRC 109515</strain>
    </source>
</reference>
<dbReference type="GO" id="GO:0015099">
    <property type="term" value="F:nickel cation transmembrane transporter activity"/>
    <property type="evidence" value="ECO:0007669"/>
    <property type="project" value="TreeGrafter"/>
</dbReference>
<proteinExistence type="predicted"/>
<keyword evidence="1" id="KW-0812">Transmembrane</keyword>
<evidence type="ECO:0000313" key="3">
    <source>
        <dbReference type="Proteomes" id="UP000606172"/>
    </source>
</evidence>
<evidence type="ECO:0000256" key="1">
    <source>
        <dbReference type="SAM" id="Phobius"/>
    </source>
</evidence>
<keyword evidence="3" id="KW-1185">Reference proteome</keyword>
<keyword evidence="1" id="KW-1133">Transmembrane helix</keyword>
<evidence type="ECO:0000313" key="2">
    <source>
        <dbReference type="EMBL" id="GII91368.1"/>
    </source>
</evidence>
<dbReference type="PANTHER" id="PTHR40659">
    <property type="entry name" value="NICKEL/COBALT EFFLUX SYSTEM RCNA"/>
    <property type="match status" value="1"/>
</dbReference>
<feature type="transmembrane region" description="Helical" evidence="1">
    <location>
        <begin position="227"/>
        <end position="246"/>
    </location>
</feature>